<comment type="caution">
    <text evidence="2">The sequence shown here is derived from an EMBL/GenBank/DDBJ whole genome shotgun (WGS) entry which is preliminary data.</text>
</comment>
<evidence type="ECO:0000256" key="1">
    <source>
        <dbReference type="SAM" id="Phobius"/>
    </source>
</evidence>
<keyword evidence="1" id="KW-0812">Transmembrane</keyword>
<accession>A0A9W7W3N7</accession>
<evidence type="ECO:0000313" key="3">
    <source>
        <dbReference type="Proteomes" id="UP001138500"/>
    </source>
</evidence>
<feature type="transmembrane region" description="Helical" evidence="1">
    <location>
        <begin position="23"/>
        <end position="42"/>
    </location>
</feature>
<name>A0A9W7W3N7_9PEZI</name>
<protein>
    <submittedName>
        <fullName evidence="2">Uncharacterized protein</fullName>
    </submittedName>
</protein>
<reference evidence="2 3" key="2">
    <citation type="journal article" date="2021" name="Curr. Genet.">
        <title>Genetic response to nitrogen starvation in the aggressive Eucalyptus foliar pathogen Teratosphaeria destructans.</title>
        <authorList>
            <person name="Havenga M."/>
            <person name="Wingfield B.D."/>
            <person name="Wingfield M.J."/>
            <person name="Dreyer L.L."/>
            <person name="Roets F."/>
            <person name="Aylward J."/>
        </authorList>
    </citation>
    <scope>NUCLEOTIDE SEQUENCE [LARGE SCALE GENOMIC DNA]</scope>
    <source>
        <strain evidence="2">CMW44962</strain>
    </source>
</reference>
<keyword evidence="1" id="KW-1133">Transmembrane helix</keyword>
<keyword evidence="1" id="KW-0472">Membrane</keyword>
<gene>
    <name evidence="2" type="ORF">Tdes44962_MAKER09004</name>
</gene>
<keyword evidence="3" id="KW-1185">Reference proteome</keyword>
<dbReference type="AlphaFoldDB" id="A0A9W7W3N7"/>
<reference evidence="2 3" key="1">
    <citation type="journal article" date="2018" name="IMA Fungus">
        <title>IMA Genome-F 10: Nine draft genome sequences of Claviceps purpurea s.lat., including C. arundinis, C. humidiphila, and C. cf. spartinae, pseudomolecules for the pitch canker pathogen Fusarium circinatum, draft genome of Davidsoniella eucalypti, Grosmannia galeiformis, Quambalaria eucalypti, and Teratosphaeria destructans.</title>
        <authorList>
            <person name="Wingfield B.D."/>
            <person name="Liu M."/>
            <person name="Nguyen H.D."/>
            <person name="Lane F.A."/>
            <person name="Morgan S.W."/>
            <person name="De Vos L."/>
            <person name="Wilken P.M."/>
            <person name="Duong T.A."/>
            <person name="Aylward J."/>
            <person name="Coetzee M.P."/>
            <person name="Dadej K."/>
            <person name="De Beer Z.W."/>
            <person name="Findlay W."/>
            <person name="Havenga M."/>
            <person name="Kolarik M."/>
            <person name="Menzies J.G."/>
            <person name="Naidoo K."/>
            <person name="Pochopski O."/>
            <person name="Shoukouhi P."/>
            <person name="Santana Q.C."/>
            <person name="Seifert K.A."/>
            <person name="Soal N."/>
            <person name="Steenkamp E.T."/>
            <person name="Tatham C.T."/>
            <person name="van der Nest M.A."/>
            <person name="Wingfield M.J."/>
        </authorList>
    </citation>
    <scope>NUCLEOTIDE SEQUENCE [LARGE SCALE GENOMIC DNA]</scope>
    <source>
        <strain evidence="2">CMW44962</strain>
    </source>
</reference>
<evidence type="ECO:0000313" key="2">
    <source>
        <dbReference type="EMBL" id="KAH9830693.1"/>
    </source>
</evidence>
<dbReference type="Proteomes" id="UP001138500">
    <property type="component" value="Unassembled WGS sequence"/>
</dbReference>
<sequence length="104" mass="11729">MWHENVATGLRTSLGSMLRSSRSFIYTFPASISVAFIFIHTLPTPIVMLAHISALHPAPNMQAVRHQHRHREATDILLAQPPWPEHIDGMLIVVRVQQTSQDEA</sequence>
<proteinExistence type="predicted"/>
<organism evidence="2 3">
    <name type="scientific">Teratosphaeria destructans</name>
    <dbReference type="NCBI Taxonomy" id="418781"/>
    <lineage>
        <taxon>Eukaryota</taxon>
        <taxon>Fungi</taxon>
        <taxon>Dikarya</taxon>
        <taxon>Ascomycota</taxon>
        <taxon>Pezizomycotina</taxon>
        <taxon>Dothideomycetes</taxon>
        <taxon>Dothideomycetidae</taxon>
        <taxon>Mycosphaerellales</taxon>
        <taxon>Teratosphaeriaceae</taxon>
        <taxon>Teratosphaeria</taxon>
    </lineage>
</organism>
<dbReference type="EMBL" id="RIBY02001247">
    <property type="protein sequence ID" value="KAH9830693.1"/>
    <property type="molecule type" value="Genomic_DNA"/>
</dbReference>